<dbReference type="PROSITE" id="PS00086">
    <property type="entry name" value="CYTOCHROME_P450"/>
    <property type="match status" value="1"/>
</dbReference>
<dbReference type="Proteomes" id="UP001595947">
    <property type="component" value="Unassembled WGS sequence"/>
</dbReference>
<keyword evidence="4" id="KW-1185">Reference proteome</keyword>
<dbReference type="InterPro" id="IPR002397">
    <property type="entry name" value="Cyt_P450_B"/>
</dbReference>
<keyword evidence="2" id="KW-0479">Metal-binding</keyword>
<accession>A0ABV9YXM3</accession>
<organism evidence="3 4">
    <name type="scientific">Actinomycetospora atypica</name>
    <dbReference type="NCBI Taxonomy" id="1290095"/>
    <lineage>
        <taxon>Bacteria</taxon>
        <taxon>Bacillati</taxon>
        <taxon>Actinomycetota</taxon>
        <taxon>Actinomycetes</taxon>
        <taxon>Pseudonocardiales</taxon>
        <taxon>Pseudonocardiaceae</taxon>
        <taxon>Actinomycetospora</taxon>
    </lineage>
</organism>
<keyword evidence="2" id="KW-0408">Iron</keyword>
<dbReference type="PANTHER" id="PTHR46696">
    <property type="entry name" value="P450, PUTATIVE (EUROFUNG)-RELATED"/>
    <property type="match status" value="1"/>
</dbReference>
<keyword evidence="2" id="KW-0560">Oxidoreductase</keyword>
<dbReference type="Pfam" id="PF00067">
    <property type="entry name" value="p450"/>
    <property type="match status" value="1"/>
</dbReference>
<evidence type="ECO:0000256" key="2">
    <source>
        <dbReference type="RuleBase" id="RU000461"/>
    </source>
</evidence>
<dbReference type="CDD" id="cd11029">
    <property type="entry name" value="CYP107-like"/>
    <property type="match status" value="1"/>
</dbReference>
<name>A0ABV9YXM3_9PSEU</name>
<dbReference type="SUPFAM" id="SSF48264">
    <property type="entry name" value="Cytochrome P450"/>
    <property type="match status" value="1"/>
</dbReference>
<reference evidence="4" key="1">
    <citation type="journal article" date="2019" name="Int. J. Syst. Evol. Microbiol.">
        <title>The Global Catalogue of Microorganisms (GCM) 10K type strain sequencing project: providing services to taxonomists for standard genome sequencing and annotation.</title>
        <authorList>
            <consortium name="The Broad Institute Genomics Platform"/>
            <consortium name="The Broad Institute Genome Sequencing Center for Infectious Disease"/>
            <person name="Wu L."/>
            <person name="Ma J."/>
        </authorList>
    </citation>
    <scope>NUCLEOTIDE SEQUENCE [LARGE SCALE GENOMIC DNA]</scope>
    <source>
        <strain evidence="4">CGMCC 4.7093</strain>
    </source>
</reference>
<evidence type="ECO:0000313" key="3">
    <source>
        <dbReference type="EMBL" id="MFC5066115.1"/>
    </source>
</evidence>
<dbReference type="EMBL" id="JBHSIV010000058">
    <property type="protein sequence ID" value="MFC5066115.1"/>
    <property type="molecule type" value="Genomic_DNA"/>
</dbReference>
<dbReference type="PANTHER" id="PTHR46696:SF1">
    <property type="entry name" value="CYTOCHROME P450 YJIB-RELATED"/>
    <property type="match status" value="1"/>
</dbReference>
<dbReference type="InterPro" id="IPR001128">
    <property type="entry name" value="Cyt_P450"/>
</dbReference>
<dbReference type="PRINTS" id="PR00359">
    <property type="entry name" value="BP450"/>
</dbReference>
<comment type="similarity">
    <text evidence="1 2">Belongs to the cytochrome P450 family.</text>
</comment>
<dbReference type="InterPro" id="IPR017972">
    <property type="entry name" value="Cyt_P450_CS"/>
</dbReference>
<dbReference type="RefSeq" id="WP_378039431.1">
    <property type="nucleotide sequence ID" value="NZ_JBHSIV010000058.1"/>
</dbReference>
<keyword evidence="2" id="KW-0349">Heme</keyword>
<dbReference type="Gene3D" id="1.10.630.10">
    <property type="entry name" value="Cytochrome P450"/>
    <property type="match status" value="1"/>
</dbReference>
<evidence type="ECO:0000313" key="4">
    <source>
        <dbReference type="Proteomes" id="UP001595947"/>
    </source>
</evidence>
<keyword evidence="2" id="KW-0503">Monooxygenase</keyword>
<sequence length="404" mass="43833">MTADLATGPVFTDEYWVDPYARLSALREVAPVREVEMPEGGSTWLLTRYADCRAAFTDPRFAKDFRSTMPPEQRPAEPLIPGPAGHMLLLNDPPVHTRLRKLVVQAFTVRRIAALRPKIEAIATSLLDQTAGAAEVDLVTDYAVPLPMAVICELLGVPIDDREAFARWSNTMIDNSPQEEKHQAQVSLTAYLSELVETLRAQPDDALLSGLIAAADEDDKLSGDEIVAMGMILLIAGHETTANLITNSVFAMVRDPALRDRLVATRQAGESLAPMVEEFLRWGSPVANAPLRFATEDVEVGGVTIPRGAVVTLSVAAANRDPERFDAPELYDDDRDQTGHLAFGHGIHFCLGASLARLEGEIALSALLDRFPGIEAAVPTGEIVYRHSVLIHALAALPVRLSPA</sequence>
<proteinExistence type="inferred from homology"/>
<protein>
    <submittedName>
        <fullName evidence="3">Cytochrome P450</fullName>
    </submittedName>
</protein>
<gene>
    <name evidence="3" type="ORF">ACFPBZ_28175</name>
</gene>
<comment type="caution">
    <text evidence="3">The sequence shown here is derived from an EMBL/GenBank/DDBJ whole genome shotgun (WGS) entry which is preliminary data.</text>
</comment>
<evidence type="ECO:0000256" key="1">
    <source>
        <dbReference type="ARBA" id="ARBA00010617"/>
    </source>
</evidence>
<dbReference type="InterPro" id="IPR036396">
    <property type="entry name" value="Cyt_P450_sf"/>
</dbReference>